<organism evidence="3 4">
    <name type="scientific">Asanoa siamensis</name>
    <dbReference type="NCBI Taxonomy" id="926357"/>
    <lineage>
        <taxon>Bacteria</taxon>
        <taxon>Bacillati</taxon>
        <taxon>Actinomycetota</taxon>
        <taxon>Actinomycetes</taxon>
        <taxon>Micromonosporales</taxon>
        <taxon>Micromonosporaceae</taxon>
        <taxon>Asanoa</taxon>
    </lineage>
</organism>
<keyword evidence="2" id="KW-0472">Membrane</keyword>
<feature type="compositionally biased region" description="Low complexity" evidence="1">
    <location>
        <begin position="31"/>
        <end position="57"/>
    </location>
</feature>
<dbReference type="EMBL" id="BONE01000040">
    <property type="protein sequence ID" value="GIF75243.1"/>
    <property type="molecule type" value="Genomic_DNA"/>
</dbReference>
<gene>
    <name evidence="3" type="ORF">Asi02nite_47610</name>
</gene>
<keyword evidence="2" id="KW-0812">Transmembrane</keyword>
<keyword evidence="4" id="KW-1185">Reference proteome</keyword>
<feature type="transmembrane region" description="Helical" evidence="2">
    <location>
        <begin position="83"/>
        <end position="101"/>
    </location>
</feature>
<name>A0ABQ4CVF8_9ACTN</name>
<sequence length="126" mass="12445">MSAWTLVGLIAAVLGIAIAILTTFLEPPPGDSDAGPPSATAPPTTSAPTASPTATPPVLGRVEIVVIQPPAAPTAGEGATQGWLTSLGTLLVGIAALLALLRRPAPDRSTPEPGRAMGHADTTSSP</sequence>
<proteinExistence type="predicted"/>
<feature type="region of interest" description="Disordered" evidence="1">
    <location>
        <begin position="103"/>
        <end position="126"/>
    </location>
</feature>
<feature type="region of interest" description="Disordered" evidence="1">
    <location>
        <begin position="27"/>
        <end position="57"/>
    </location>
</feature>
<keyword evidence="2" id="KW-1133">Transmembrane helix</keyword>
<evidence type="ECO:0000256" key="1">
    <source>
        <dbReference type="SAM" id="MobiDB-lite"/>
    </source>
</evidence>
<evidence type="ECO:0000313" key="4">
    <source>
        <dbReference type="Proteomes" id="UP000604117"/>
    </source>
</evidence>
<comment type="caution">
    <text evidence="3">The sequence shown here is derived from an EMBL/GenBank/DDBJ whole genome shotgun (WGS) entry which is preliminary data.</text>
</comment>
<evidence type="ECO:0008006" key="5">
    <source>
        <dbReference type="Google" id="ProtNLM"/>
    </source>
</evidence>
<accession>A0ABQ4CVF8</accession>
<dbReference type="RefSeq" id="WP_203716118.1">
    <property type="nucleotide sequence ID" value="NZ_BONE01000040.1"/>
</dbReference>
<dbReference type="Proteomes" id="UP000604117">
    <property type="component" value="Unassembled WGS sequence"/>
</dbReference>
<protein>
    <recommendedName>
        <fullName evidence="5">MYXO-CTERM domain-containing protein</fullName>
    </recommendedName>
</protein>
<evidence type="ECO:0000256" key="2">
    <source>
        <dbReference type="SAM" id="Phobius"/>
    </source>
</evidence>
<evidence type="ECO:0000313" key="3">
    <source>
        <dbReference type="EMBL" id="GIF75243.1"/>
    </source>
</evidence>
<reference evidence="3 4" key="1">
    <citation type="submission" date="2021-01" db="EMBL/GenBank/DDBJ databases">
        <title>Whole genome shotgun sequence of Asanoa siamensis NBRC 107932.</title>
        <authorList>
            <person name="Komaki H."/>
            <person name="Tamura T."/>
        </authorList>
    </citation>
    <scope>NUCLEOTIDE SEQUENCE [LARGE SCALE GENOMIC DNA]</scope>
    <source>
        <strain evidence="3 4">NBRC 107932</strain>
    </source>
</reference>